<dbReference type="EMBL" id="FOLO01000003">
    <property type="protein sequence ID" value="SFB96087.1"/>
    <property type="molecule type" value="Genomic_DNA"/>
</dbReference>
<dbReference type="Proteomes" id="UP000198862">
    <property type="component" value="Unassembled WGS sequence"/>
</dbReference>
<feature type="region of interest" description="Disordered" evidence="1">
    <location>
        <begin position="129"/>
        <end position="193"/>
    </location>
</feature>
<feature type="compositionally biased region" description="Gly residues" evidence="1">
    <location>
        <begin position="175"/>
        <end position="187"/>
    </location>
</feature>
<organism evidence="3 4">
    <name type="scientific">Pseudoalteromonas denitrificans DSM 6059</name>
    <dbReference type="NCBI Taxonomy" id="1123010"/>
    <lineage>
        <taxon>Bacteria</taxon>
        <taxon>Pseudomonadati</taxon>
        <taxon>Pseudomonadota</taxon>
        <taxon>Gammaproteobacteria</taxon>
        <taxon>Alteromonadales</taxon>
        <taxon>Pseudoalteromonadaceae</taxon>
        <taxon>Pseudoalteromonas</taxon>
    </lineage>
</organism>
<evidence type="ECO:0000256" key="2">
    <source>
        <dbReference type="SAM" id="SignalP"/>
    </source>
</evidence>
<evidence type="ECO:0000256" key="1">
    <source>
        <dbReference type="SAM" id="MobiDB-lite"/>
    </source>
</evidence>
<keyword evidence="2" id="KW-0732">Signal</keyword>
<dbReference type="AlphaFoldDB" id="A0A1I1F9S3"/>
<evidence type="ECO:0000313" key="3">
    <source>
        <dbReference type="EMBL" id="SFB96087.1"/>
    </source>
</evidence>
<dbReference type="STRING" id="1123010.SAMN02745724_00556"/>
<feature type="compositionally biased region" description="Low complexity" evidence="1">
    <location>
        <begin position="132"/>
        <end position="174"/>
    </location>
</feature>
<feature type="chain" id="PRO_5011675516" evidence="2">
    <location>
        <begin position="26"/>
        <end position="193"/>
    </location>
</feature>
<proteinExistence type="predicted"/>
<gene>
    <name evidence="3" type="ORF">SAMN02745724_00556</name>
</gene>
<accession>A0A1I1F9S3</accession>
<evidence type="ECO:0000313" key="4">
    <source>
        <dbReference type="Proteomes" id="UP000198862"/>
    </source>
</evidence>
<protein>
    <submittedName>
        <fullName evidence="3">Uncharacterized protein</fullName>
    </submittedName>
</protein>
<dbReference type="RefSeq" id="WP_143085028.1">
    <property type="nucleotide sequence ID" value="NZ_FOLO01000003.1"/>
</dbReference>
<reference evidence="3 4" key="1">
    <citation type="submission" date="2016-10" db="EMBL/GenBank/DDBJ databases">
        <authorList>
            <person name="de Groot N.N."/>
        </authorList>
    </citation>
    <scope>NUCLEOTIDE SEQUENCE [LARGE SCALE GENOMIC DNA]</scope>
    <source>
        <strain evidence="3 4">DSM 6059</strain>
    </source>
</reference>
<name>A0A1I1F9S3_9GAMM</name>
<sequence>MKKLTIASMLLASVGATVIATPAFAADTTPAQTAVDNALAQGLTLEQAVEKAIQDNPELAQGIVAAAISIAGAGSAAAESVLATAISAVGPASDAVQGVLNAAANAGIAADTVTAVAVASNVDPVIASQPTAAGNNSNNANNNNANNNANDNGQQANNNNANNNAGAGNNNSGGNSSGSGGGGGGTGISEVTP</sequence>
<feature type="signal peptide" evidence="2">
    <location>
        <begin position="1"/>
        <end position="25"/>
    </location>
</feature>
<keyword evidence="4" id="KW-1185">Reference proteome</keyword>